<dbReference type="Proteomes" id="UP000649617">
    <property type="component" value="Unassembled WGS sequence"/>
</dbReference>
<comment type="caution">
    <text evidence="3">The sequence shown here is derived from an EMBL/GenBank/DDBJ whole genome shotgun (WGS) entry which is preliminary data.</text>
</comment>
<evidence type="ECO:0000313" key="4">
    <source>
        <dbReference type="Proteomes" id="UP000649617"/>
    </source>
</evidence>
<evidence type="ECO:0000313" key="3">
    <source>
        <dbReference type="EMBL" id="CAE7301055.1"/>
    </source>
</evidence>
<dbReference type="Pfam" id="PF13499">
    <property type="entry name" value="EF-hand_7"/>
    <property type="match status" value="1"/>
</dbReference>
<reference evidence="3" key="1">
    <citation type="submission" date="2021-02" db="EMBL/GenBank/DDBJ databases">
        <authorList>
            <person name="Dougan E. K."/>
            <person name="Rhodes N."/>
            <person name="Thang M."/>
            <person name="Chan C."/>
        </authorList>
    </citation>
    <scope>NUCLEOTIDE SEQUENCE</scope>
</reference>
<dbReference type="Gene3D" id="1.10.238.10">
    <property type="entry name" value="EF-hand"/>
    <property type="match status" value="1"/>
</dbReference>
<dbReference type="OrthoDB" id="446983at2759"/>
<proteinExistence type="predicted"/>
<dbReference type="InterPro" id="IPR018247">
    <property type="entry name" value="EF_Hand_1_Ca_BS"/>
</dbReference>
<keyword evidence="1" id="KW-0106">Calcium</keyword>
<evidence type="ECO:0000259" key="2">
    <source>
        <dbReference type="PROSITE" id="PS50222"/>
    </source>
</evidence>
<evidence type="ECO:0000256" key="1">
    <source>
        <dbReference type="ARBA" id="ARBA00022837"/>
    </source>
</evidence>
<dbReference type="PROSITE" id="PS50222">
    <property type="entry name" value="EF_HAND_2"/>
    <property type="match status" value="1"/>
</dbReference>
<organism evidence="3 4">
    <name type="scientific">Symbiodinium pilosum</name>
    <name type="common">Dinoflagellate</name>
    <dbReference type="NCBI Taxonomy" id="2952"/>
    <lineage>
        <taxon>Eukaryota</taxon>
        <taxon>Sar</taxon>
        <taxon>Alveolata</taxon>
        <taxon>Dinophyceae</taxon>
        <taxon>Suessiales</taxon>
        <taxon>Symbiodiniaceae</taxon>
        <taxon>Symbiodinium</taxon>
    </lineage>
</organism>
<gene>
    <name evidence="3" type="ORF">SPIL2461_LOCUS6806</name>
</gene>
<dbReference type="SUPFAM" id="SSF47473">
    <property type="entry name" value="EF-hand"/>
    <property type="match status" value="1"/>
</dbReference>
<accession>A0A812NJW6</accession>
<sequence length="338" mass="37339">MTAPSGQQLAKVTSSIDMLEQQLRSLADIAGSLEPSEAKESTREVLHGLCALERDLEAAKEGPGGADPDHCQKLQKRIVDATTKASRLRATASNKHAQAMEPVRIEVAQAVLARLSKKRKEEDQFDAFALADQDKDGFVSRGEFQNFVNDCPGNFSRDQLNKLFDYLDDSRMGSLERDDFMRCAIVFYRVSRPNVDLVQTMGVAQGKLVRKLDVNEILELLEGPIKEINKVVRVKCRAMKDGAVGWATATGSNGVVFVEQKRVHFQVKSSTTLTDVLSAKACTSIRQLKEGELLEVLVWERTDPTTGLRRLKGRALRDGAVGWATIEGNKGTTFLTMV</sequence>
<keyword evidence="4" id="KW-1185">Reference proteome</keyword>
<feature type="domain" description="EF-hand" evidence="2">
    <location>
        <begin position="119"/>
        <end position="154"/>
    </location>
</feature>
<dbReference type="EMBL" id="CAJNIZ010010447">
    <property type="protein sequence ID" value="CAE7301055.1"/>
    <property type="molecule type" value="Genomic_DNA"/>
</dbReference>
<dbReference type="GO" id="GO:0005509">
    <property type="term" value="F:calcium ion binding"/>
    <property type="evidence" value="ECO:0007669"/>
    <property type="project" value="InterPro"/>
</dbReference>
<dbReference type="PROSITE" id="PS00018">
    <property type="entry name" value="EF_HAND_1"/>
    <property type="match status" value="1"/>
</dbReference>
<protein>
    <recommendedName>
        <fullName evidence="2">EF-hand domain-containing protein</fullName>
    </recommendedName>
</protein>
<dbReference type="AlphaFoldDB" id="A0A812NJW6"/>
<dbReference type="InterPro" id="IPR011992">
    <property type="entry name" value="EF-hand-dom_pair"/>
</dbReference>
<dbReference type="InterPro" id="IPR002048">
    <property type="entry name" value="EF_hand_dom"/>
</dbReference>
<name>A0A812NJW6_SYMPI</name>